<evidence type="ECO:0000256" key="1">
    <source>
        <dbReference type="SAM" id="MobiDB-lite"/>
    </source>
</evidence>
<gene>
    <name evidence="2" type="ORF">HGM15179_015290</name>
</gene>
<evidence type="ECO:0000313" key="3">
    <source>
        <dbReference type="Proteomes" id="UP000796761"/>
    </source>
</evidence>
<accession>A0A8K1G505</accession>
<sequence length="207" mass="23118">MPKYYLRPFLTTSELVREWPHPEEDRDRTAPPTLDLLDSWPPGPKRTTHANFGDTRQPRGAPLRSTSLIKRIGYKKSPVVKNMAQNWTPFNTKNTSEKAPKIGQEMTKQNQAVIDMSNFQTWTGISSSLLLFINITLLSGSAYAAVLDFTGANSYSCGLARIDSLFAQTLHIWTLSVSERTPDVGEQVTPVTSNCKRDCTLVDLSAQ</sequence>
<keyword evidence="3" id="KW-1185">Reference proteome</keyword>
<dbReference type="AlphaFoldDB" id="A0A8K1G505"/>
<dbReference type="EMBL" id="SWJQ01000659">
    <property type="protein sequence ID" value="TRZ11818.1"/>
    <property type="molecule type" value="Genomic_DNA"/>
</dbReference>
<evidence type="ECO:0000313" key="2">
    <source>
        <dbReference type="EMBL" id="TRZ11818.1"/>
    </source>
</evidence>
<comment type="caution">
    <text evidence="2">The sequence shown here is derived from an EMBL/GenBank/DDBJ whole genome shotgun (WGS) entry which is preliminary data.</text>
</comment>
<proteinExistence type="predicted"/>
<protein>
    <submittedName>
        <fullName evidence="2">Uncharacterized protein</fullName>
    </submittedName>
</protein>
<feature type="region of interest" description="Disordered" evidence="1">
    <location>
        <begin position="19"/>
        <end position="61"/>
    </location>
</feature>
<dbReference type="Proteomes" id="UP000796761">
    <property type="component" value="Unassembled WGS sequence"/>
</dbReference>
<name>A0A8K1G505_9PASS</name>
<feature type="compositionally biased region" description="Basic and acidic residues" evidence="1">
    <location>
        <begin position="19"/>
        <end position="29"/>
    </location>
</feature>
<organism evidence="2 3">
    <name type="scientific">Zosterops borbonicus</name>
    <dbReference type="NCBI Taxonomy" id="364589"/>
    <lineage>
        <taxon>Eukaryota</taxon>
        <taxon>Metazoa</taxon>
        <taxon>Chordata</taxon>
        <taxon>Craniata</taxon>
        <taxon>Vertebrata</taxon>
        <taxon>Euteleostomi</taxon>
        <taxon>Archelosauria</taxon>
        <taxon>Archosauria</taxon>
        <taxon>Dinosauria</taxon>
        <taxon>Saurischia</taxon>
        <taxon>Theropoda</taxon>
        <taxon>Coelurosauria</taxon>
        <taxon>Aves</taxon>
        <taxon>Neognathae</taxon>
        <taxon>Neoaves</taxon>
        <taxon>Telluraves</taxon>
        <taxon>Australaves</taxon>
        <taxon>Passeriformes</taxon>
        <taxon>Sylvioidea</taxon>
        <taxon>Zosteropidae</taxon>
        <taxon>Zosterops</taxon>
    </lineage>
</organism>
<reference evidence="2" key="1">
    <citation type="submission" date="2019-04" db="EMBL/GenBank/DDBJ databases">
        <title>Genome assembly of Zosterops borbonicus 15179.</title>
        <authorList>
            <person name="Leroy T."/>
            <person name="Anselmetti Y."/>
            <person name="Tilak M.-K."/>
            <person name="Nabholz B."/>
        </authorList>
    </citation>
    <scope>NUCLEOTIDE SEQUENCE</scope>
    <source>
        <strain evidence="2">HGM_15179</strain>
        <tissue evidence="2">Muscle</tissue>
    </source>
</reference>